<evidence type="ECO:0000259" key="15">
    <source>
        <dbReference type="PROSITE" id="PS51194"/>
    </source>
</evidence>
<dbReference type="GO" id="GO:0042802">
    <property type="term" value="F:identical protein binding"/>
    <property type="evidence" value="ECO:0007669"/>
    <property type="project" value="EnsemblFungi"/>
</dbReference>
<keyword evidence="6 11" id="KW-0347">Helicase</keyword>
<dbReference type="EMBL" id="FN392322">
    <property type="protein sequence ID" value="CAY71462.1"/>
    <property type="molecule type" value="Genomic_DNA"/>
</dbReference>
<dbReference type="PROSITE" id="PS51195">
    <property type="entry name" value="Q_MOTIF"/>
    <property type="match status" value="1"/>
</dbReference>
<dbReference type="AlphaFoldDB" id="C4R787"/>
<gene>
    <name evidence="17" type="ordered locus">PAS_chr4_0231</name>
</gene>
<dbReference type="InterPro" id="IPR014014">
    <property type="entry name" value="RNA_helicase_DEAD_Q_motif"/>
</dbReference>
<dbReference type="PANTHER" id="PTHR24031">
    <property type="entry name" value="RNA HELICASE"/>
    <property type="match status" value="1"/>
</dbReference>
<dbReference type="SUPFAM" id="SSF52540">
    <property type="entry name" value="P-loop containing nucleoside triphosphate hydrolases"/>
    <property type="match status" value="1"/>
</dbReference>
<evidence type="ECO:0000313" key="17">
    <source>
        <dbReference type="EMBL" id="CAY71462.1"/>
    </source>
</evidence>
<protein>
    <recommendedName>
        <fullName evidence="12">ATP-dependent RNA helicase</fullName>
        <ecNumber evidence="12">3.6.4.13</ecNumber>
    </recommendedName>
</protein>
<dbReference type="InterPro" id="IPR001650">
    <property type="entry name" value="Helicase_C-like"/>
</dbReference>
<dbReference type="InterPro" id="IPR011545">
    <property type="entry name" value="DEAD/DEAH_box_helicase_dom"/>
</dbReference>
<evidence type="ECO:0000256" key="10">
    <source>
        <dbReference type="PROSITE-ProRule" id="PRU00552"/>
    </source>
</evidence>
<keyword evidence="5 11" id="KW-0378">Hydrolase</keyword>
<evidence type="ECO:0000256" key="9">
    <source>
        <dbReference type="ARBA" id="ARBA00023242"/>
    </source>
</evidence>
<dbReference type="SMR" id="C4R787"/>
<comment type="catalytic activity">
    <reaction evidence="12">
        <text>ATP + H2O = ADP + phosphate + H(+)</text>
        <dbReference type="Rhea" id="RHEA:13065"/>
        <dbReference type="ChEBI" id="CHEBI:15377"/>
        <dbReference type="ChEBI" id="CHEBI:15378"/>
        <dbReference type="ChEBI" id="CHEBI:30616"/>
        <dbReference type="ChEBI" id="CHEBI:43474"/>
        <dbReference type="ChEBI" id="CHEBI:456216"/>
        <dbReference type="EC" id="3.6.4.13"/>
    </reaction>
</comment>
<dbReference type="InterPro" id="IPR027417">
    <property type="entry name" value="P-loop_NTPase"/>
</dbReference>
<dbReference type="Pfam" id="PF00270">
    <property type="entry name" value="DEAD"/>
    <property type="match status" value="1"/>
</dbReference>
<dbReference type="CDD" id="cd18787">
    <property type="entry name" value="SF2_C_DEAD"/>
    <property type="match status" value="1"/>
</dbReference>
<feature type="compositionally biased region" description="Basic and acidic residues" evidence="13">
    <location>
        <begin position="518"/>
        <end position="532"/>
    </location>
</feature>
<feature type="region of interest" description="Disordered" evidence="13">
    <location>
        <begin position="651"/>
        <end position="737"/>
    </location>
</feature>
<reference evidence="17 18" key="1">
    <citation type="journal article" date="2009" name="Nat. Biotechnol.">
        <title>Genome sequence of the recombinant protein production host Pichia pastoris.</title>
        <authorList>
            <person name="De Schutter K."/>
            <person name="Lin Y.C."/>
            <person name="Tiels P."/>
            <person name="Van Hecke A."/>
            <person name="Glinka S."/>
            <person name="Weber-Lehmann J."/>
            <person name="Rouze P."/>
            <person name="Van de Peer Y."/>
            <person name="Callewaert N."/>
        </authorList>
    </citation>
    <scope>NUCLEOTIDE SEQUENCE [LARGE SCALE GENOMIC DNA]</scope>
    <source>
        <strain evidence="18">GS115 / ATCC 20864</strain>
    </source>
</reference>
<dbReference type="Proteomes" id="UP000000314">
    <property type="component" value="Chromosome 4"/>
</dbReference>
<feature type="region of interest" description="Disordered" evidence="13">
    <location>
        <begin position="504"/>
        <end position="532"/>
    </location>
</feature>
<dbReference type="OMA" id="YDKMFER"/>
<comment type="similarity">
    <text evidence="11">Belongs to the DEAD box helicase family.</text>
</comment>
<dbReference type="EC" id="3.6.4.13" evidence="12"/>
<keyword evidence="8 12" id="KW-0694">RNA-binding</keyword>
<dbReference type="CDD" id="cd17941">
    <property type="entry name" value="DEADc_DDX10"/>
    <property type="match status" value="1"/>
</dbReference>
<comment type="subcellular location">
    <subcellularLocation>
        <location evidence="1">Nucleus</location>
        <location evidence="1">Nucleolus</location>
    </subcellularLocation>
</comment>
<evidence type="ECO:0000256" key="6">
    <source>
        <dbReference type="ARBA" id="ARBA00022806"/>
    </source>
</evidence>
<sequence length="766" mass="87169">MARNQKISTQERRNLREKHQQAQKDRQEKLAQLDPKEYTKFTKFSELPLSRQTLIGLRGAHFIEMTGIQKEAIPPALQGQDILGAAKTGSGKTLAFLIPLIEMLLREDWNEFDGVGALIISPTRELAMQIYEVLLNIGKHSSFSCGLVIGGKDFKYESERIGKINVLIGTPGRLLQHMDQSANLNINNLQMLILDEADRILDMGFKKTLDSIISSIPPQRQTLLFSATQTKSVQDLARLSLTNPKYINSSSDLDLATPDSLEQSYIVVPLNEKINTLWSFIKTHLKSKILVFLSSSKQVHFLYEAFRKLQPGISLMKLHGRQKQTARIETTVKFSHAQHCCLFATDVVARGLDFPAIDWVVQLDCPEDASTYIHRVGRCARAGKEGKSLLILTPSEEEAFVRRLEAKNIKNISKLNVRGAKKKTIEPQMQALCFKSPELKYLGQKAFIAYFKSVFIQKDKEVFQVQKLPVEEYAKSLGLPGAPKIKLLEKSAKAMTEEQLSKLKERKNASRQLLTLSKLDENGEEKPEDKKKVRTKYDKMFERQNQNVLSEHYRNLNAEQDDEEEDFISVKRTDHDLTENVPELDNLPTSKRAAKKALSKKAMSKAGANPKKLVFDDDGKAHEIYELAGEEEFHEQGDALDQKTKFIQQESTVMAEADSEDKVVAKEKKVEKKRRRQDIERKAKEESDLSEEDDEEDEDEEELPDIARDYDSDSSGDDEPDRKKTKKWFENDRGINGTDFNTKVIELEKPDTIDDMEALAEQLLHG</sequence>
<evidence type="ECO:0000256" key="4">
    <source>
        <dbReference type="ARBA" id="ARBA00022741"/>
    </source>
</evidence>
<feature type="domain" description="Helicase ATP-binding" evidence="14">
    <location>
        <begin position="73"/>
        <end position="247"/>
    </location>
</feature>
<evidence type="ECO:0000256" key="2">
    <source>
        <dbReference type="ARBA" id="ARBA00022517"/>
    </source>
</evidence>
<evidence type="ECO:0000256" key="5">
    <source>
        <dbReference type="ARBA" id="ARBA00022801"/>
    </source>
</evidence>
<evidence type="ECO:0000256" key="3">
    <source>
        <dbReference type="ARBA" id="ARBA00022552"/>
    </source>
</evidence>
<feature type="region of interest" description="Disordered" evidence="13">
    <location>
        <begin position="1"/>
        <end position="29"/>
    </location>
</feature>
<dbReference type="GO" id="GO:0003723">
    <property type="term" value="F:RNA binding"/>
    <property type="evidence" value="ECO:0007669"/>
    <property type="project" value="UniProtKB-UniRule"/>
</dbReference>
<feature type="short sequence motif" description="Q motif" evidence="10">
    <location>
        <begin position="42"/>
        <end position="70"/>
    </location>
</feature>
<comment type="function">
    <text evidence="12">RNA helicase.</text>
</comment>
<evidence type="ECO:0000256" key="11">
    <source>
        <dbReference type="RuleBase" id="RU000492"/>
    </source>
</evidence>
<dbReference type="GO" id="GO:0016887">
    <property type="term" value="F:ATP hydrolysis activity"/>
    <property type="evidence" value="ECO:0007669"/>
    <property type="project" value="RHEA"/>
</dbReference>
<feature type="domain" description="Helicase C-terminal" evidence="15">
    <location>
        <begin position="260"/>
        <end position="433"/>
    </location>
</feature>
<dbReference type="SMART" id="SM00490">
    <property type="entry name" value="HELICc"/>
    <property type="match status" value="1"/>
</dbReference>
<organism evidence="17 18">
    <name type="scientific">Komagataella phaffii (strain GS115 / ATCC 20864)</name>
    <name type="common">Yeast</name>
    <name type="synonym">Pichia pastoris</name>
    <dbReference type="NCBI Taxonomy" id="644223"/>
    <lineage>
        <taxon>Eukaryota</taxon>
        <taxon>Fungi</taxon>
        <taxon>Dikarya</taxon>
        <taxon>Ascomycota</taxon>
        <taxon>Saccharomycotina</taxon>
        <taxon>Pichiomycetes</taxon>
        <taxon>Pichiales</taxon>
        <taxon>Pichiaceae</taxon>
        <taxon>Komagataella</taxon>
    </lineage>
</organism>
<dbReference type="FunCoup" id="C4R787">
    <property type="interactions" value="1089"/>
</dbReference>
<accession>C4R787</accession>
<evidence type="ECO:0000256" key="13">
    <source>
        <dbReference type="SAM" id="MobiDB-lite"/>
    </source>
</evidence>
<dbReference type="InterPro" id="IPR000629">
    <property type="entry name" value="RNA-helicase_DEAD-box_CS"/>
</dbReference>
<name>C4R787_KOMPG</name>
<feature type="compositionally biased region" description="Basic and acidic residues" evidence="13">
    <location>
        <begin position="677"/>
        <end position="687"/>
    </location>
</feature>
<dbReference type="OrthoDB" id="10259640at2759"/>
<evidence type="ECO:0000259" key="14">
    <source>
        <dbReference type="PROSITE" id="PS51192"/>
    </source>
</evidence>
<dbReference type="GO" id="GO:0006364">
    <property type="term" value="P:rRNA processing"/>
    <property type="evidence" value="ECO:0007669"/>
    <property type="project" value="UniProtKB-KW"/>
</dbReference>
<dbReference type="GO" id="GO:0032040">
    <property type="term" value="C:small-subunit processome"/>
    <property type="evidence" value="ECO:0007669"/>
    <property type="project" value="EnsemblFungi"/>
</dbReference>
<dbReference type="SMART" id="SM00487">
    <property type="entry name" value="DEXDc"/>
    <property type="match status" value="1"/>
</dbReference>
<dbReference type="eggNOG" id="KOG0343">
    <property type="taxonomic scope" value="Eukaryota"/>
</dbReference>
<dbReference type="PROSITE" id="PS00039">
    <property type="entry name" value="DEAD_ATP_HELICASE"/>
    <property type="match status" value="1"/>
</dbReference>
<dbReference type="InterPro" id="IPR025313">
    <property type="entry name" value="SPB4-like_CTE"/>
</dbReference>
<dbReference type="PROSITE" id="PS51194">
    <property type="entry name" value="HELICASE_CTER"/>
    <property type="match status" value="1"/>
</dbReference>
<dbReference type="InterPro" id="IPR014001">
    <property type="entry name" value="Helicase_ATP-bd"/>
</dbReference>
<keyword evidence="4 11" id="KW-0547">Nucleotide-binding</keyword>
<evidence type="ECO:0000256" key="1">
    <source>
        <dbReference type="ARBA" id="ARBA00004604"/>
    </source>
</evidence>
<feature type="compositionally biased region" description="Basic and acidic residues" evidence="13">
    <location>
        <begin position="9"/>
        <end position="29"/>
    </location>
</feature>
<keyword evidence="9" id="KW-0539">Nucleus</keyword>
<evidence type="ECO:0000313" key="18">
    <source>
        <dbReference type="Proteomes" id="UP000000314"/>
    </source>
</evidence>
<keyword evidence="18" id="KW-1185">Reference proteome</keyword>
<keyword evidence="2" id="KW-0690">Ribosome biogenesis</keyword>
<dbReference type="HOGENOM" id="CLU_003041_26_1_1"/>
<dbReference type="Pfam" id="PF00271">
    <property type="entry name" value="Helicase_C"/>
    <property type="match status" value="1"/>
</dbReference>
<evidence type="ECO:0000256" key="12">
    <source>
        <dbReference type="RuleBase" id="RU365068"/>
    </source>
</evidence>
<dbReference type="KEGG" id="ppa:PAS_chr4_0231"/>
<dbReference type="Pfam" id="PF13959">
    <property type="entry name" value="CTE_SPB4"/>
    <property type="match status" value="1"/>
</dbReference>
<dbReference type="PROSITE" id="PS51192">
    <property type="entry name" value="HELICASE_ATP_BIND_1"/>
    <property type="match status" value="1"/>
</dbReference>
<evidence type="ECO:0000259" key="16">
    <source>
        <dbReference type="PROSITE" id="PS51195"/>
    </source>
</evidence>
<dbReference type="GeneID" id="8200902"/>
<feature type="compositionally biased region" description="Acidic residues" evidence="13">
    <location>
        <begin position="688"/>
        <end position="704"/>
    </location>
</feature>
<comment type="domain">
    <text evidence="12">The Q motif is unique to and characteristic of the DEAD box family of RNA helicases and controls ATP binding and hydrolysis.</text>
</comment>
<proteinExistence type="inferred from homology"/>
<feature type="region of interest" description="Disordered" evidence="13">
    <location>
        <begin position="599"/>
        <end position="618"/>
    </location>
</feature>
<dbReference type="RefSeq" id="XP_002493641.1">
    <property type="nucleotide sequence ID" value="XM_002493596.1"/>
</dbReference>
<keyword evidence="3" id="KW-0698">rRNA processing</keyword>
<dbReference type="Gene3D" id="3.40.50.300">
    <property type="entry name" value="P-loop containing nucleotide triphosphate hydrolases"/>
    <property type="match status" value="2"/>
</dbReference>
<feature type="compositionally biased region" description="Basic and acidic residues" evidence="13">
    <location>
        <begin position="660"/>
        <end position="670"/>
    </location>
</feature>
<dbReference type="GO" id="GO:0005524">
    <property type="term" value="F:ATP binding"/>
    <property type="evidence" value="ECO:0007669"/>
    <property type="project" value="UniProtKB-UniRule"/>
</dbReference>
<evidence type="ECO:0000256" key="7">
    <source>
        <dbReference type="ARBA" id="ARBA00022840"/>
    </source>
</evidence>
<dbReference type="GO" id="GO:0003724">
    <property type="term" value="F:RNA helicase activity"/>
    <property type="evidence" value="ECO:0007669"/>
    <property type="project" value="UniProtKB-EC"/>
</dbReference>
<dbReference type="SMART" id="SM01178">
    <property type="entry name" value="DUF4217"/>
    <property type="match status" value="1"/>
</dbReference>
<dbReference type="STRING" id="644223.C4R787"/>
<keyword evidence="7 11" id="KW-0067">ATP-binding</keyword>
<feature type="domain" description="DEAD-box RNA helicase Q" evidence="16">
    <location>
        <begin position="42"/>
        <end position="70"/>
    </location>
</feature>
<dbReference type="InParanoid" id="C4R787"/>
<evidence type="ECO:0000256" key="8">
    <source>
        <dbReference type="ARBA" id="ARBA00022884"/>
    </source>
</evidence>